<comment type="caution">
    <text evidence="2">The sequence shown here is derived from an EMBL/GenBank/DDBJ whole genome shotgun (WGS) entry which is preliminary data.</text>
</comment>
<organism evidence="2 3">
    <name type="scientific">Tsuneonella litorea</name>
    <dbReference type="NCBI Taxonomy" id="2976475"/>
    <lineage>
        <taxon>Bacteria</taxon>
        <taxon>Pseudomonadati</taxon>
        <taxon>Pseudomonadota</taxon>
        <taxon>Alphaproteobacteria</taxon>
        <taxon>Sphingomonadales</taxon>
        <taxon>Erythrobacteraceae</taxon>
        <taxon>Tsuneonella</taxon>
    </lineage>
</organism>
<dbReference type="EMBL" id="JAOAMV010000002">
    <property type="protein sequence ID" value="MCT2558227.1"/>
    <property type="molecule type" value="Genomic_DNA"/>
</dbReference>
<gene>
    <name evidence="2" type="ORF">N0B51_04470</name>
</gene>
<dbReference type="AlphaFoldDB" id="A0A9X3AMC5"/>
<accession>A0A9X3AMC5</accession>
<evidence type="ECO:0000256" key="1">
    <source>
        <dbReference type="SAM" id="SignalP"/>
    </source>
</evidence>
<sequence>MLRRILACFALITGLTAAGSPAEARIMAVMTQSVVEATQSQQQAPATACEAIQQRANLRSKGAGPAPCRPRKPVVIIIPTIQFGPDRALE</sequence>
<evidence type="ECO:0000313" key="3">
    <source>
        <dbReference type="Proteomes" id="UP001142648"/>
    </source>
</evidence>
<dbReference type="RefSeq" id="WP_259961031.1">
    <property type="nucleotide sequence ID" value="NZ_JAOAMV010000002.1"/>
</dbReference>
<dbReference type="Proteomes" id="UP001142648">
    <property type="component" value="Unassembled WGS sequence"/>
</dbReference>
<protein>
    <submittedName>
        <fullName evidence="2">Uncharacterized protein</fullName>
    </submittedName>
</protein>
<evidence type="ECO:0000313" key="2">
    <source>
        <dbReference type="EMBL" id="MCT2558227.1"/>
    </source>
</evidence>
<name>A0A9X3AMC5_9SPHN</name>
<proteinExistence type="predicted"/>
<feature type="chain" id="PRO_5040864083" evidence="1">
    <location>
        <begin position="25"/>
        <end position="90"/>
    </location>
</feature>
<feature type="signal peptide" evidence="1">
    <location>
        <begin position="1"/>
        <end position="24"/>
    </location>
</feature>
<keyword evidence="3" id="KW-1185">Reference proteome</keyword>
<reference evidence="2" key="1">
    <citation type="submission" date="2022-09" db="EMBL/GenBank/DDBJ databases">
        <title>The genome sequence of Tsuneonella sp. YG55.</title>
        <authorList>
            <person name="Liu Y."/>
        </authorList>
    </citation>
    <scope>NUCLEOTIDE SEQUENCE</scope>
    <source>
        <strain evidence="2">YG55</strain>
    </source>
</reference>
<keyword evidence="1" id="KW-0732">Signal</keyword>